<feature type="compositionally biased region" description="Polar residues" evidence="1">
    <location>
        <begin position="520"/>
        <end position="559"/>
    </location>
</feature>
<dbReference type="GeneID" id="63783524"/>
<evidence type="ECO:0000259" key="2">
    <source>
        <dbReference type="Pfam" id="PF25381"/>
    </source>
</evidence>
<dbReference type="STRING" id="56484.A0A1Y2FEW4"/>
<feature type="region of interest" description="Disordered" evidence="1">
    <location>
        <begin position="233"/>
        <end position="252"/>
    </location>
</feature>
<feature type="compositionally biased region" description="Low complexity" evidence="1">
    <location>
        <begin position="489"/>
        <end position="498"/>
    </location>
</feature>
<proteinExistence type="predicted"/>
<keyword evidence="4" id="KW-1185">Reference proteome</keyword>
<dbReference type="OrthoDB" id="5563754at2759"/>
<evidence type="ECO:0000256" key="1">
    <source>
        <dbReference type="SAM" id="MobiDB-lite"/>
    </source>
</evidence>
<dbReference type="EMBL" id="MCFI01000009">
    <property type="protein sequence ID" value="ORY82469.1"/>
    <property type="molecule type" value="Genomic_DNA"/>
</dbReference>
<feature type="region of interest" description="Disordered" evidence="1">
    <location>
        <begin position="1"/>
        <end position="38"/>
    </location>
</feature>
<evidence type="ECO:0000313" key="4">
    <source>
        <dbReference type="Proteomes" id="UP000193685"/>
    </source>
</evidence>
<feature type="region of interest" description="Disordered" evidence="1">
    <location>
        <begin position="480"/>
        <end position="574"/>
    </location>
</feature>
<dbReference type="Pfam" id="PF25381">
    <property type="entry name" value="PH_26"/>
    <property type="match status" value="1"/>
</dbReference>
<feature type="domain" description="Skg3/CAF120-like PH-like" evidence="2">
    <location>
        <begin position="191"/>
        <end position="369"/>
    </location>
</feature>
<feature type="compositionally biased region" description="Basic and acidic residues" evidence="1">
    <location>
        <begin position="560"/>
        <end position="570"/>
    </location>
</feature>
<dbReference type="InterPro" id="IPR058155">
    <property type="entry name" value="Skg3/CAF120-like_PH"/>
</dbReference>
<evidence type="ECO:0000313" key="3">
    <source>
        <dbReference type="EMBL" id="ORY82469.1"/>
    </source>
</evidence>
<reference evidence="3 4" key="1">
    <citation type="submission" date="2016-07" db="EMBL/GenBank/DDBJ databases">
        <title>Pervasive Adenine N6-methylation of Active Genes in Fungi.</title>
        <authorList>
            <consortium name="DOE Joint Genome Institute"/>
            <person name="Mondo S.J."/>
            <person name="Dannebaum R.O."/>
            <person name="Kuo R.C."/>
            <person name="Labutti K."/>
            <person name="Haridas S."/>
            <person name="Kuo A."/>
            <person name="Salamov A."/>
            <person name="Ahrendt S.R."/>
            <person name="Lipzen A."/>
            <person name="Sullivan W."/>
            <person name="Andreopoulos W.B."/>
            <person name="Clum A."/>
            <person name="Lindquist E."/>
            <person name="Daum C."/>
            <person name="Ramamoorthy G.K."/>
            <person name="Gryganskyi A."/>
            <person name="Culley D."/>
            <person name="Magnuson J.K."/>
            <person name="James T.Y."/>
            <person name="O'Malley M.A."/>
            <person name="Stajich J.E."/>
            <person name="Spatafora J.W."/>
            <person name="Visel A."/>
            <person name="Grigoriev I.V."/>
        </authorList>
    </citation>
    <scope>NUCLEOTIDE SEQUENCE [LARGE SCALE GENOMIC DNA]</scope>
    <source>
        <strain evidence="3 4">12-1054</strain>
    </source>
</reference>
<gene>
    <name evidence="3" type="ORF">BCR37DRAFT_303074</name>
</gene>
<comment type="caution">
    <text evidence="3">The sequence shown here is derived from an EMBL/GenBank/DDBJ whole genome shotgun (WGS) entry which is preliminary data.</text>
</comment>
<sequence>MLKHRRHRSEQAKSASSSPSPSWSLPHDSANPSEIPSGYSEATRPFAEIVQELNTKKTKLYYEGFLQRREDLDADGAPTGSTEFFDYFAQLEGTSLLLWSASSTTIPLTNAKSTSFANLADARFVQSSERNSIIVSTIGRNRFTLRPCNGDLQECDAWYVAFRLAVFERARLQEIYTARLVKQFGSADVTKKDARFDSYVEARVSSAVSAQSQWTRLYCRTATPQKTSLFKKRHSRSISASSETGTGPPGTVELQLFADKRDRYPQFVVTNVFAAYALYPESASLIETAAMLKLEGQVSIVTPDGQLGTAVNGNVLLLPINDAHQRHRTIGTTPSLQSLLNMASAIWAAFSLYGKPDVLHLDVDHVEALGRKTAIVDLTVLQVMEIEQLDVRMSDMSWRAMLREKVVLWSHYKESQGYGVPVQLVAPLNQLDKPAVGEKRAGKSRRVLSEGSITFPPQPLVTTLEEDDLLERLGRSSLGIPLLPRTDSRSPARSQSSSNEADRPLRLPGQNGRRERFSPGKSTSTNVSPTLSSPTVTGFSPRLQSSSRLNSPSVGQTRWSKADDNIDGGKDAGSAIAQISSSPAMLEARFGLSQQLETRVEQRRSSYVLTGAGSVDPKLGSAYSEAPARYEAPEMGCSARYNPHGTSDTIDAPMSSPSELPGIDIDALGLVRQPTFMSDISRGVSLDATSSLWSAGTDGEASIYSDVPISRFGEPDGNCAASEKSLPVDAKLGEKSEPSLTAGWNGNRSEAMRLLSIRRPYAVPQSHAAAQ</sequence>
<dbReference type="Proteomes" id="UP000193685">
    <property type="component" value="Unassembled WGS sequence"/>
</dbReference>
<name>A0A1Y2FEW4_PROLT</name>
<dbReference type="RefSeq" id="XP_040725340.1">
    <property type="nucleotide sequence ID" value="XM_040866925.1"/>
</dbReference>
<dbReference type="AlphaFoldDB" id="A0A1Y2FEW4"/>
<organism evidence="3 4">
    <name type="scientific">Protomyces lactucae-debilis</name>
    <dbReference type="NCBI Taxonomy" id="2754530"/>
    <lineage>
        <taxon>Eukaryota</taxon>
        <taxon>Fungi</taxon>
        <taxon>Dikarya</taxon>
        <taxon>Ascomycota</taxon>
        <taxon>Taphrinomycotina</taxon>
        <taxon>Taphrinomycetes</taxon>
        <taxon>Taphrinales</taxon>
        <taxon>Protomycetaceae</taxon>
        <taxon>Protomyces</taxon>
    </lineage>
</organism>
<dbReference type="OMA" id="MASAIWA"/>
<accession>A0A1Y2FEW4</accession>
<protein>
    <recommendedName>
        <fullName evidence="2">Skg3/CAF120-like PH-like domain-containing protein</fullName>
    </recommendedName>
</protein>
<feature type="compositionally biased region" description="Low complexity" evidence="1">
    <location>
        <begin position="14"/>
        <end position="29"/>
    </location>
</feature>